<evidence type="ECO:0000256" key="2">
    <source>
        <dbReference type="ARBA" id="ARBA00023125"/>
    </source>
</evidence>
<dbReference type="OrthoDB" id="3237195at2"/>
<protein>
    <submittedName>
        <fullName evidence="6">TetR/AcrR family transcriptional regulator</fullName>
    </submittedName>
</protein>
<sequence>MGARRARAAETELALKEAARRLFVERGYLNTKISDIAAAAGRATGSFYDHFASKEVLLAALLADLRGDASAQMRGPQHAHPPDHDLTDAGQLHDHLAVAWRVMRENLPVVVALHEATLTGGDAPEQAWRTLVTETDMLRDHLEHLRGRGHELPGDPTLIAAAMGGMLSSLALALLRSPAPAYSDAEVLATLTGLLLTGLRGAPADPPDGRLDA</sequence>
<evidence type="ECO:0000259" key="5">
    <source>
        <dbReference type="PROSITE" id="PS50977"/>
    </source>
</evidence>
<dbReference type="InterPro" id="IPR050109">
    <property type="entry name" value="HTH-type_TetR-like_transc_reg"/>
</dbReference>
<dbReference type="GO" id="GO:0003700">
    <property type="term" value="F:DNA-binding transcription factor activity"/>
    <property type="evidence" value="ECO:0007669"/>
    <property type="project" value="TreeGrafter"/>
</dbReference>
<dbReference type="InterPro" id="IPR009057">
    <property type="entry name" value="Homeodomain-like_sf"/>
</dbReference>
<dbReference type="SUPFAM" id="SSF48498">
    <property type="entry name" value="Tetracyclin repressor-like, C-terminal domain"/>
    <property type="match status" value="1"/>
</dbReference>
<dbReference type="RefSeq" id="WP_136449123.1">
    <property type="nucleotide sequence ID" value="NZ_CADCWT010000196.1"/>
</dbReference>
<dbReference type="PANTHER" id="PTHR30055:SF234">
    <property type="entry name" value="HTH-TYPE TRANSCRIPTIONAL REGULATOR BETI"/>
    <property type="match status" value="1"/>
</dbReference>
<dbReference type="PRINTS" id="PR00455">
    <property type="entry name" value="HTHTETR"/>
</dbReference>
<feature type="DNA-binding region" description="H-T-H motif" evidence="4">
    <location>
        <begin position="32"/>
        <end position="51"/>
    </location>
</feature>
<keyword evidence="3" id="KW-0804">Transcription</keyword>
<gene>
    <name evidence="6" type="ORF">E7Y31_18210</name>
</gene>
<dbReference type="AlphaFoldDB" id="A0A4S5DMC2"/>
<evidence type="ECO:0000256" key="4">
    <source>
        <dbReference type="PROSITE-ProRule" id="PRU00335"/>
    </source>
</evidence>
<dbReference type="Pfam" id="PF00440">
    <property type="entry name" value="TetR_N"/>
    <property type="match status" value="1"/>
</dbReference>
<dbReference type="Gene3D" id="1.10.357.10">
    <property type="entry name" value="Tetracycline Repressor, domain 2"/>
    <property type="match status" value="1"/>
</dbReference>
<evidence type="ECO:0000313" key="6">
    <source>
        <dbReference type="EMBL" id="THJ58076.1"/>
    </source>
</evidence>
<dbReference type="EMBL" id="SSXH01000575">
    <property type="protein sequence ID" value="THJ58076.1"/>
    <property type="molecule type" value="Genomic_DNA"/>
</dbReference>
<keyword evidence="2 4" id="KW-0238">DNA-binding</keyword>
<dbReference type="InterPro" id="IPR001647">
    <property type="entry name" value="HTH_TetR"/>
</dbReference>
<name>A0A4S5DMC2_9ACTN</name>
<proteinExistence type="predicted"/>
<evidence type="ECO:0000313" key="7">
    <source>
        <dbReference type="Proteomes" id="UP000305282"/>
    </source>
</evidence>
<evidence type="ECO:0000256" key="3">
    <source>
        <dbReference type="ARBA" id="ARBA00023163"/>
    </source>
</evidence>
<dbReference type="Gene3D" id="1.10.10.60">
    <property type="entry name" value="Homeodomain-like"/>
    <property type="match status" value="1"/>
</dbReference>
<comment type="caution">
    <text evidence="6">The sequence shown here is derived from an EMBL/GenBank/DDBJ whole genome shotgun (WGS) entry which is preliminary data.</text>
</comment>
<reference evidence="6 7" key="1">
    <citation type="submission" date="2019-04" db="EMBL/GenBank/DDBJ databases">
        <title>Draft genome sequences for three unisolated Alnus-infective Frankia Sp+ strains, AgTrS, AiOr and AvVan, the first sequenced Frankia strains able to sporulate in-planta.</title>
        <authorList>
            <person name="Bethencourt L."/>
            <person name="Vautrin F."/>
            <person name="Taib N."/>
            <person name="Dubost A."/>
            <person name="Castro-Garcia L."/>
            <person name="Imbaud O."/>
            <person name="Abrouk D."/>
            <person name="Fournier P."/>
            <person name="Briolay J."/>
            <person name="Nguyen A."/>
            <person name="Normand P."/>
            <person name="Fernandez M.P."/>
            <person name="Brochier-Armanet C."/>
            <person name="Herrera-Belaroussi A."/>
        </authorList>
    </citation>
    <scope>NUCLEOTIDE SEQUENCE [LARGE SCALE GENOMIC DNA]</scope>
    <source>
        <strain evidence="6 7">AvVan</strain>
    </source>
</reference>
<dbReference type="GO" id="GO:0000976">
    <property type="term" value="F:transcription cis-regulatory region binding"/>
    <property type="evidence" value="ECO:0007669"/>
    <property type="project" value="TreeGrafter"/>
</dbReference>
<feature type="domain" description="HTH tetR-type" evidence="5">
    <location>
        <begin position="9"/>
        <end position="69"/>
    </location>
</feature>
<dbReference type="PROSITE" id="PS50977">
    <property type="entry name" value="HTH_TETR_2"/>
    <property type="match status" value="1"/>
</dbReference>
<keyword evidence="1" id="KW-0805">Transcription regulation</keyword>
<dbReference type="PANTHER" id="PTHR30055">
    <property type="entry name" value="HTH-TYPE TRANSCRIPTIONAL REGULATOR RUTR"/>
    <property type="match status" value="1"/>
</dbReference>
<dbReference type="Proteomes" id="UP000305282">
    <property type="component" value="Unassembled WGS sequence"/>
</dbReference>
<accession>A0A4S5DMC2</accession>
<dbReference type="InterPro" id="IPR036271">
    <property type="entry name" value="Tet_transcr_reg_TetR-rel_C_sf"/>
</dbReference>
<evidence type="ECO:0000256" key="1">
    <source>
        <dbReference type="ARBA" id="ARBA00023015"/>
    </source>
</evidence>
<keyword evidence="7" id="KW-1185">Reference proteome</keyword>
<organism evidence="6 7">
    <name type="scientific">Candidatus Frankia alpina</name>
    <dbReference type="NCBI Taxonomy" id="2699483"/>
    <lineage>
        <taxon>Bacteria</taxon>
        <taxon>Bacillati</taxon>
        <taxon>Actinomycetota</taxon>
        <taxon>Actinomycetes</taxon>
        <taxon>Frankiales</taxon>
        <taxon>Frankiaceae</taxon>
        <taxon>Frankia</taxon>
    </lineage>
</organism>
<dbReference type="SUPFAM" id="SSF46689">
    <property type="entry name" value="Homeodomain-like"/>
    <property type="match status" value="1"/>
</dbReference>